<dbReference type="CDD" id="cd08385">
    <property type="entry name" value="C2A_Synaptotagmin-1-5-6-9-10"/>
    <property type="match status" value="1"/>
</dbReference>
<feature type="region of interest" description="Disordered" evidence="12">
    <location>
        <begin position="1"/>
        <end position="48"/>
    </location>
</feature>
<dbReference type="FunFam" id="2.60.40.150:FF:000016">
    <property type="entry name" value="Synaptotagmin 1"/>
    <property type="match status" value="1"/>
</dbReference>
<protein>
    <recommendedName>
        <fullName evidence="14">C2 domain-containing protein</fullName>
    </recommendedName>
</protein>
<evidence type="ECO:0000256" key="8">
    <source>
        <dbReference type="ARBA" id="ARBA00022989"/>
    </source>
</evidence>
<keyword evidence="7" id="KW-0106">Calcium</keyword>
<dbReference type="PRINTS" id="PR00360">
    <property type="entry name" value="C2DOMAIN"/>
</dbReference>
<evidence type="ECO:0000313" key="16">
    <source>
        <dbReference type="Proteomes" id="UP001378592"/>
    </source>
</evidence>
<evidence type="ECO:0000256" key="1">
    <source>
        <dbReference type="ARBA" id="ARBA00001913"/>
    </source>
</evidence>
<evidence type="ECO:0000256" key="2">
    <source>
        <dbReference type="ARBA" id="ARBA00004254"/>
    </source>
</evidence>
<dbReference type="AlphaFoldDB" id="A0AAN9V5S0"/>
<dbReference type="GO" id="GO:0048791">
    <property type="term" value="P:calcium ion-regulated exocytosis of neurotransmitter"/>
    <property type="evidence" value="ECO:0007669"/>
    <property type="project" value="TreeGrafter"/>
</dbReference>
<comment type="subcellular location">
    <subcellularLocation>
        <location evidence="2">Cytoplasmic vesicle</location>
        <location evidence="2">Secretory vesicle</location>
        <location evidence="2">Synaptic vesicle membrane</location>
        <topology evidence="2">Single-pass membrane protein</topology>
    </subcellularLocation>
</comment>
<dbReference type="PROSITE" id="PS50004">
    <property type="entry name" value="C2"/>
    <property type="match status" value="2"/>
</dbReference>
<name>A0AAN9V5S0_9ORTH</name>
<feature type="compositionally biased region" description="Basic and acidic residues" evidence="12">
    <location>
        <begin position="1"/>
        <end position="10"/>
    </location>
</feature>
<dbReference type="GO" id="GO:0005544">
    <property type="term" value="F:calcium-dependent phospholipid binding"/>
    <property type="evidence" value="ECO:0007669"/>
    <property type="project" value="TreeGrafter"/>
</dbReference>
<evidence type="ECO:0000256" key="3">
    <source>
        <dbReference type="ARBA" id="ARBA00006996"/>
    </source>
</evidence>
<dbReference type="GO" id="GO:0048488">
    <property type="term" value="P:synaptic vesicle endocytosis"/>
    <property type="evidence" value="ECO:0007669"/>
    <property type="project" value="UniProtKB-ARBA"/>
</dbReference>
<dbReference type="InterPro" id="IPR035892">
    <property type="entry name" value="C2_domain_sf"/>
</dbReference>
<evidence type="ECO:0000256" key="13">
    <source>
        <dbReference type="SAM" id="Phobius"/>
    </source>
</evidence>
<dbReference type="GO" id="GO:0030276">
    <property type="term" value="F:clathrin binding"/>
    <property type="evidence" value="ECO:0007669"/>
    <property type="project" value="TreeGrafter"/>
</dbReference>
<evidence type="ECO:0000256" key="5">
    <source>
        <dbReference type="ARBA" id="ARBA00022723"/>
    </source>
</evidence>
<dbReference type="FunFam" id="2.60.40.150:FF:000007">
    <property type="entry name" value="Synaptotagmin 1"/>
    <property type="match status" value="1"/>
</dbReference>
<gene>
    <name evidence="15" type="ORF">R5R35_007383</name>
</gene>
<dbReference type="PANTHER" id="PTHR10024:SF227">
    <property type="entry name" value="SYNAPTOTAGMIN 1"/>
    <property type="match status" value="1"/>
</dbReference>
<feature type="transmembrane region" description="Helical" evidence="13">
    <location>
        <begin position="65"/>
        <end position="85"/>
    </location>
</feature>
<feature type="domain" description="C2" evidence="14">
    <location>
        <begin position="278"/>
        <end position="411"/>
    </location>
</feature>
<keyword evidence="16" id="KW-1185">Reference proteome</keyword>
<accession>A0AAN9V5S0</accession>
<evidence type="ECO:0000256" key="9">
    <source>
        <dbReference type="ARBA" id="ARBA00023018"/>
    </source>
</evidence>
<proteinExistence type="inferred from homology"/>
<dbReference type="EMBL" id="JAZDUA010000863">
    <property type="protein sequence ID" value="KAK7788997.1"/>
    <property type="molecule type" value="Genomic_DNA"/>
</dbReference>
<keyword evidence="11" id="KW-0968">Cytoplasmic vesicle</keyword>
<evidence type="ECO:0000256" key="10">
    <source>
        <dbReference type="ARBA" id="ARBA00023136"/>
    </source>
</evidence>
<dbReference type="GO" id="GO:0005886">
    <property type="term" value="C:plasma membrane"/>
    <property type="evidence" value="ECO:0007669"/>
    <property type="project" value="TreeGrafter"/>
</dbReference>
<feature type="domain" description="C2" evidence="14">
    <location>
        <begin position="144"/>
        <end position="264"/>
    </location>
</feature>
<dbReference type="GO" id="GO:0030424">
    <property type="term" value="C:axon"/>
    <property type="evidence" value="ECO:0007669"/>
    <property type="project" value="TreeGrafter"/>
</dbReference>
<comment type="cofactor">
    <cofactor evidence="1">
        <name>Ca(2+)</name>
        <dbReference type="ChEBI" id="CHEBI:29108"/>
    </cofactor>
</comment>
<evidence type="ECO:0000313" key="15">
    <source>
        <dbReference type="EMBL" id="KAK7788997.1"/>
    </source>
</evidence>
<evidence type="ECO:0000256" key="12">
    <source>
        <dbReference type="SAM" id="MobiDB-lite"/>
    </source>
</evidence>
<evidence type="ECO:0000256" key="4">
    <source>
        <dbReference type="ARBA" id="ARBA00022692"/>
    </source>
</evidence>
<evidence type="ECO:0000256" key="6">
    <source>
        <dbReference type="ARBA" id="ARBA00022737"/>
    </source>
</evidence>
<dbReference type="InterPro" id="IPR000008">
    <property type="entry name" value="C2_dom"/>
</dbReference>
<dbReference type="GO" id="GO:0001786">
    <property type="term" value="F:phosphatidylserine binding"/>
    <property type="evidence" value="ECO:0007669"/>
    <property type="project" value="TreeGrafter"/>
</dbReference>
<dbReference type="GO" id="GO:0000149">
    <property type="term" value="F:SNARE binding"/>
    <property type="evidence" value="ECO:0007669"/>
    <property type="project" value="TreeGrafter"/>
</dbReference>
<dbReference type="SMART" id="SM00239">
    <property type="entry name" value="C2"/>
    <property type="match status" value="2"/>
</dbReference>
<dbReference type="PRINTS" id="PR00399">
    <property type="entry name" value="SYNAPTOTAGMN"/>
</dbReference>
<keyword evidence="6" id="KW-0677">Repeat</keyword>
<keyword evidence="5" id="KW-0479">Metal-binding</keyword>
<sequence length="422" mass="46854">MSPTVKREEEAGAADGAPVDVSSSTETIGMSSPLTTEGPSTTPKPPLMPEVLNKIKEETGLSTPVVISILAGVAVVILVICACCIRRCCRKRRSKDGKKGKGAVDLKSVQLLGSAYKEKPDMEELTENAEEGGDEAESKQSEVKLGRIQYKLEYDFNSNSLAVTVIQAEDLPALDMGGTSDPYVKVYLLPDKKKKFETKVHRKTLSPVFNETFTFKNVPYADAMNKTLVFAIFDFDRFSKHDQIGEVKVPLCQVDLAQTIEEWRELQSVEGEGGQENKLGDICFSLRYVPTAGKLTVVILEAKNLKKMDVGGLSDPYVKIALMQNGKRIKKKKTSIKKCTLNPYYNESFTFEVPFEQIQKVNLMVTVVDYDRIGTSEPIGKVVLGYNASGTELRHWSDMLASPRRPIAQWHTLKDPEDDKKD</sequence>
<dbReference type="GO" id="GO:0007626">
    <property type="term" value="P:locomotory behavior"/>
    <property type="evidence" value="ECO:0007669"/>
    <property type="project" value="UniProtKB-ARBA"/>
</dbReference>
<keyword evidence="4 13" id="KW-0812">Transmembrane</keyword>
<dbReference type="SUPFAM" id="SSF49562">
    <property type="entry name" value="C2 domain (Calcium/lipid-binding domain, CaLB)"/>
    <property type="match status" value="2"/>
</dbReference>
<comment type="caution">
    <text evidence="15">The sequence shown here is derived from an EMBL/GenBank/DDBJ whole genome shotgun (WGS) entry which is preliminary data.</text>
</comment>
<keyword evidence="9" id="KW-0770">Synapse</keyword>
<dbReference type="GO" id="GO:0030672">
    <property type="term" value="C:synaptic vesicle membrane"/>
    <property type="evidence" value="ECO:0007669"/>
    <property type="project" value="UniProtKB-SubCell"/>
</dbReference>
<evidence type="ECO:0000256" key="11">
    <source>
        <dbReference type="ARBA" id="ARBA00023329"/>
    </source>
</evidence>
<dbReference type="CDD" id="cd08402">
    <property type="entry name" value="C2B_Synaptotagmin-1"/>
    <property type="match status" value="1"/>
</dbReference>
<dbReference type="Gene3D" id="2.60.40.150">
    <property type="entry name" value="C2 domain"/>
    <property type="match status" value="2"/>
</dbReference>
<reference evidence="15 16" key="1">
    <citation type="submission" date="2024-03" db="EMBL/GenBank/DDBJ databases">
        <title>The genome assembly and annotation of the cricket Gryllus longicercus Weissman &amp; Gray.</title>
        <authorList>
            <person name="Szrajer S."/>
            <person name="Gray D."/>
            <person name="Ylla G."/>
        </authorList>
    </citation>
    <scope>NUCLEOTIDE SEQUENCE [LARGE SCALE GENOMIC DNA]</scope>
    <source>
        <strain evidence="15">DAG 2021-001</strain>
        <tissue evidence="15">Whole body minus gut</tissue>
    </source>
</reference>
<feature type="compositionally biased region" description="Polar residues" evidence="12">
    <location>
        <begin position="21"/>
        <end position="41"/>
    </location>
</feature>
<comment type="similarity">
    <text evidence="3">Belongs to the synaptotagmin family.</text>
</comment>
<feature type="region of interest" description="Disordered" evidence="12">
    <location>
        <begin position="120"/>
        <end position="140"/>
    </location>
</feature>
<dbReference type="GO" id="GO:0031045">
    <property type="term" value="C:dense core granule"/>
    <property type="evidence" value="ECO:0007669"/>
    <property type="project" value="TreeGrafter"/>
</dbReference>
<organism evidence="15 16">
    <name type="scientific">Gryllus longicercus</name>
    <dbReference type="NCBI Taxonomy" id="2509291"/>
    <lineage>
        <taxon>Eukaryota</taxon>
        <taxon>Metazoa</taxon>
        <taxon>Ecdysozoa</taxon>
        <taxon>Arthropoda</taxon>
        <taxon>Hexapoda</taxon>
        <taxon>Insecta</taxon>
        <taxon>Pterygota</taxon>
        <taxon>Neoptera</taxon>
        <taxon>Polyneoptera</taxon>
        <taxon>Orthoptera</taxon>
        <taxon>Ensifera</taxon>
        <taxon>Gryllidea</taxon>
        <taxon>Grylloidea</taxon>
        <taxon>Gryllidae</taxon>
        <taxon>Gryllinae</taxon>
        <taxon>Gryllus</taxon>
    </lineage>
</organism>
<dbReference type="GO" id="GO:0005509">
    <property type="term" value="F:calcium ion binding"/>
    <property type="evidence" value="ECO:0007669"/>
    <property type="project" value="TreeGrafter"/>
</dbReference>
<dbReference type="PANTHER" id="PTHR10024">
    <property type="entry name" value="SYNAPTOTAGMIN"/>
    <property type="match status" value="1"/>
</dbReference>
<keyword evidence="8 13" id="KW-1133">Transmembrane helix</keyword>
<dbReference type="Proteomes" id="UP001378592">
    <property type="component" value="Unassembled WGS sequence"/>
</dbReference>
<evidence type="ECO:0000259" key="14">
    <source>
        <dbReference type="PROSITE" id="PS50004"/>
    </source>
</evidence>
<dbReference type="Pfam" id="PF00168">
    <property type="entry name" value="C2"/>
    <property type="match status" value="2"/>
</dbReference>
<feature type="compositionally biased region" description="Acidic residues" evidence="12">
    <location>
        <begin position="123"/>
        <end position="135"/>
    </location>
</feature>
<keyword evidence="10 13" id="KW-0472">Membrane</keyword>
<evidence type="ECO:0000256" key="7">
    <source>
        <dbReference type="ARBA" id="ARBA00022837"/>
    </source>
</evidence>
<dbReference type="InterPro" id="IPR001565">
    <property type="entry name" value="Synaptotagmin"/>
</dbReference>